<sequence length="176" mass="20128">MGNIITSKKITLESIITSKKVTLESSDGEENNTTSKKITLESSDGVKIEVPEAMAKVSRTIQDMFKEDYDKGLIFVPKVTGKTLAMVIEYCKKHAKVKYASKEDLEELRNWDREFVDHDVLAPTLYELTYAAHFLKIKELMDLVCRKRCDLKQGRSPDEIRRSLYFGNELLSLGED</sequence>
<dbReference type="InterPro" id="IPR001232">
    <property type="entry name" value="SKP1-like"/>
</dbReference>
<dbReference type="PANTHER" id="PTHR11165">
    <property type="entry name" value="SKP1"/>
    <property type="match status" value="1"/>
</dbReference>
<proteinExistence type="inferred from homology"/>
<dbReference type="InterPro" id="IPR016073">
    <property type="entry name" value="Skp1_comp_POZ"/>
</dbReference>
<dbReference type="SUPFAM" id="SSF81382">
    <property type="entry name" value="Skp1 dimerisation domain-like"/>
    <property type="match status" value="1"/>
</dbReference>
<name>A0AAD6EU99_9POAL</name>
<keyword evidence="3" id="KW-0833">Ubl conjugation pathway</keyword>
<evidence type="ECO:0000313" key="7">
    <source>
        <dbReference type="Proteomes" id="UP001210211"/>
    </source>
</evidence>
<evidence type="ECO:0000256" key="3">
    <source>
        <dbReference type="ARBA" id="ARBA00022786"/>
    </source>
</evidence>
<dbReference type="InterPro" id="IPR016897">
    <property type="entry name" value="SKP1"/>
</dbReference>
<accession>A0AAD6EU99</accession>
<evidence type="ECO:0000259" key="4">
    <source>
        <dbReference type="Pfam" id="PF03931"/>
    </source>
</evidence>
<comment type="pathway">
    <text evidence="1">Protein modification; protein ubiquitination.</text>
</comment>
<dbReference type="EMBL" id="JAMRDG010000001">
    <property type="protein sequence ID" value="KAJ3701289.1"/>
    <property type="molecule type" value="Genomic_DNA"/>
</dbReference>
<comment type="caution">
    <text evidence="6">The sequence shown here is derived from an EMBL/GenBank/DDBJ whole genome shotgun (WGS) entry which is preliminary data.</text>
</comment>
<organism evidence="6 7">
    <name type="scientific">Rhynchospora tenuis</name>
    <dbReference type="NCBI Taxonomy" id="198213"/>
    <lineage>
        <taxon>Eukaryota</taxon>
        <taxon>Viridiplantae</taxon>
        <taxon>Streptophyta</taxon>
        <taxon>Embryophyta</taxon>
        <taxon>Tracheophyta</taxon>
        <taxon>Spermatophyta</taxon>
        <taxon>Magnoliopsida</taxon>
        <taxon>Liliopsida</taxon>
        <taxon>Poales</taxon>
        <taxon>Cyperaceae</taxon>
        <taxon>Cyperoideae</taxon>
        <taxon>Rhynchosporeae</taxon>
        <taxon>Rhynchospora</taxon>
    </lineage>
</organism>
<dbReference type="Pfam" id="PF03931">
    <property type="entry name" value="Skp1_POZ"/>
    <property type="match status" value="1"/>
</dbReference>
<dbReference type="GO" id="GO:0006511">
    <property type="term" value="P:ubiquitin-dependent protein catabolic process"/>
    <property type="evidence" value="ECO:0007669"/>
    <property type="project" value="InterPro"/>
</dbReference>
<dbReference type="Gene3D" id="3.30.710.10">
    <property type="entry name" value="Potassium Channel Kv1.1, Chain A"/>
    <property type="match status" value="1"/>
</dbReference>
<dbReference type="EMBL" id="JAMRDG010000001">
    <property type="protein sequence ID" value="KAJ3701286.1"/>
    <property type="molecule type" value="Genomic_DNA"/>
</dbReference>
<keyword evidence="7" id="KW-1185">Reference proteome</keyword>
<dbReference type="SUPFAM" id="SSF54695">
    <property type="entry name" value="POZ domain"/>
    <property type="match status" value="1"/>
</dbReference>
<gene>
    <name evidence="5" type="ORF">LUZ61_004991</name>
    <name evidence="6" type="ORF">LUZ61_004994</name>
</gene>
<dbReference type="AlphaFoldDB" id="A0AAD6EU99"/>
<comment type="similarity">
    <text evidence="2">Belongs to the SKP1 family.</text>
</comment>
<evidence type="ECO:0000256" key="2">
    <source>
        <dbReference type="ARBA" id="ARBA00009993"/>
    </source>
</evidence>
<dbReference type="InterPro" id="IPR036296">
    <property type="entry name" value="SKP1-like_dim_sf"/>
</dbReference>
<evidence type="ECO:0000313" key="5">
    <source>
        <dbReference type="EMBL" id="KAJ3701286.1"/>
    </source>
</evidence>
<dbReference type="InterPro" id="IPR011333">
    <property type="entry name" value="SKP1/BTB/POZ_sf"/>
</dbReference>
<dbReference type="GO" id="GO:0009867">
    <property type="term" value="P:jasmonic acid mediated signaling pathway"/>
    <property type="evidence" value="ECO:0007669"/>
    <property type="project" value="UniProtKB-ARBA"/>
</dbReference>
<dbReference type="Proteomes" id="UP001210211">
    <property type="component" value="Unassembled WGS sequence"/>
</dbReference>
<protein>
    <recommendedName>
        <fullName evidence="4">SKP1 component POZ domain-containing protein</fullName>
    </recommendedName>
</protein>
<dbReference type="SMART" id="SM00512">
    <property type="entry name" value="Skp1"/>
    <property type="match status" value="1"/>
</dbReference>
<reference evidence="6 7" key="1">
    <citation type="journal article" date="2022" name="Cell">
        <title>Repeat-based holocentromeres influence genome architecture and karyotype evolution.</title>
        <authorList>
            <person name="Hofstatter P.G."/>
            <person name="Thangavel G."/>
            <person name="Lux T."/>
            <person name="Neumann P."/>
            <person name="Vondrak T."/>
            <person name="Novak P."/>
            <person name="Zhang M."/>
            <person name="Costa L."/>
            <person name="Castellani M."/>
            <person name="Scott A."/>
            <person name="Toegelov H."/>
            <person name="Fuchs J."/>
            <person name="Mata-Sucre Y."/>
            <person name="Dias Y."/>
            <person name="Vanzela A.L.L."/>
            <person name="Huettel B."/>
            <person name="Almeida C.C.S."/>
            <person name="Simkova H."/>
            <person name="Souza G."/>
            <person name="Pedrosa-Harand A."/>
            <person name="Macas J."/>
            <person name="Mayer K.F.X."/>
            <person name="Houben A."/>
            <person name="Marques A."/>
        </authorList>
    </citation>
    <scope>NUCLEOTIDE SEQUENCE [LARGE SCALE GENOMIC DNA]</scope>
    <source>
        <strain evidence="6">RhyTen1mFocal</strain>
    </source>
</reference>
<feature type="domain" description="SKP1 component POZ" evidence="4">
    <location>
        <begin position="36"/>
        <end position="95"/>
    </location>
</feature>
<evidence type="ECO:0000256" key="1">
    <source>
        <dbReference type="ARBA" id="ARBA00004906"/>
    </source>
</evidence>
<evidence type="ECO:0000313" key="6">
    <source>
        <dbReference type="EMBL" id="KAJ3701289.1"/>
    </source>
</evidence>